<sequence>MTTCWKMLIRPCVLRHTILSTKRGISTSHPIIISKGRLSRSRVAKFLTLRSSMSSSSTQDKLSKLIDY</sequence>
<dbReference type="EMBL" id="PNBA02000021">
    <property type="protein sequence ID" value="KAG6387529.1"/>
    <property type="molecule type" value="Genomic_DNA"/>
</dbReference>
<dbReference type="AlphaFoldDB" id="A0A8X8W457"/>
<gene>
    <name evidence="1" type="ORF">SASPL_152721</name>
</gene>
<protein>
    <submittedName>
        <fullName evidence="1">Uncharacterized protein</fullName>
    </submittedName>
</protein>
<name>A0A8X8W457_SALSN</name>
<dbReference type="Proteomes" id="UP000298416">
    <property type="component" value="Unassembled WGS sequence"/>
</dbReference>
<comment type="caution">
    <text evidence="1">The sequence shown here is derived from an EMBL/GenBank/DDBJ whole genome shotgun (WGS) entry which is preliminary data.</text>
</comment>
<reference evidence="1" key="1">
    <citation type="submission" date="2018-01" db="EMBL/GenBank/DDBJ databases">
        <authorList>
            <person name="Mao J.F."/>
        </authorList>
    </citation>
    <scope>NUCLEOTIDE SEQUENCE</scope>
    <source>
        <strain evidence="1">Huo1</strain>
        <tissue evidence="1">Leaf</tissue>
    </source>
</reference>
<accession>A0A8X8W457</accession>
<proteinExistence type="predicted"/>
<reference evidence="1" key="2">
    <citation type="submission" date="2020-08" db="EMBL/GenBank/DDBJ databases">
        <title>Plant Genome Project.</title>
        <authorList>
            <person name="Zhang R.-G."/>
        </authorList>
    </citation>
    <scope>NUCLEOTIDE SEQUENCE</scope>
    <source>
        <strain evidence="1">Huo1</strain>
        <tissue evidence="1">Leaf</tissue>
    </source>
</reference>
<organism evidence="1">
    <name type="scientific">Salvia splendens</name>
    <name type="common">Scarlet sage</name>
    <dbReference type="NCBI Taxonomy" id="180675"/>
    <lineage>
        <taxon>Eukaryota</taxon>
        <taxon>Viridiplantae</taxon>
        <taxon>Streptophyta</taxon>
        <taxon>Embryophyta</taxon>
        <taxon>Tracheophyta</taxon>
        <taxon>Spermatophyta</taxon>
        <taxon>Magnoliopsida</taxon>
        <taxon>eudicotyledons</taxon>
        <taxon>Gunneridae</taxon>
        <taxon>Pentapetalae</taxon>
        <taxon>asterids</taxon>
        <taxon>lamiids</taxon>
        <taxon>Lamiales</taxon>
        <taxon>Lamiaceae</taxon>
        <taxon>Nepetoideae</taxon>
        <taxon>Mentheae</taxon>
        <taxon>Salviinae</taxon>
        <taxon>Salvia</taxon>
        <taxon>Salvia subgen. Calosphace</taxon>
        <taxon>core Calosphace</taxon>
    </lineage>
</organism>
<keyword evidence="2" id="KW-1185">Reference proteome</keyword>
<evidence type="ECO:0000313" key="2">
    <source>
        <dbReference type="Proteomes" id="UP000298416"/>
    </source>
</evidence>
<evidence type="ECO:0000313" key="1">
    <source>
        <dbReference type="EMBL" id="KAG6387529.1"/>
    </source>
</evidence>